<dbReference type="AlphaFoldDB" id="A0A1G1KRE0"/>
<sequence length="114" mass="13094">MGFSQVFVLVNPRGYFLSLSAALDRCRLLNRWILFRVPAHPRHLLPAVQQIAPIVRTAADGKKLKGGIYPVPVLYPFMQKENKVYKDSLPEPWQKYSSLSASSDLKTRWRLLIN</sequence>
<evidence type="ECO:0000313" key="2">
    <source>
        <dbReference type="Proteomes" id="UP000178187"/>
    </source>
</evidence>
<dbReference type="Proteomes" id="UP000178187">
    <property type="component" value="Unassembled WGS sequence"/>
</dbReference>
<accession>A0A1G1KRE0</accession>
<name>A0A1G1KRE0_9BACT</name>
<comment type="caution">
    <text evidence="1">The sequence shown here is derived from an EMBL/GenBank/DDBJ whole genome shotgun (WGS) entry which is preliminary data.</text>
</comment>
<dbReference type="EMBL" id="MHFR01000064">
    <property type="protein sequence ID" value="OGW95362.1"/>
    <property type="molecule type" value="Genomic_DNA"/>
</dbReference>
<proteinExistence type="predicted"/>
<organism evidence="1 2">
    <name type="scientific">Candidatus Danuiimicrobium aquiferis</name>
    <dbReference type="NCBI Taxonomy" id="1801832"/>
    <lineage>
        <taxon>Bacteria</taxon>
        <taxon>Pseudomonadati</taxon>
        <taxon>Candidatus Omnitrophota</taxon>
        <taxon>Candidatus Danuiimicrobium</taxon>
    </lineage>
</organism>
<evidence type="ECO:0000313" key="1">
    <source>
        <dbReference type="EMBL" id="OGW95362.1"/>
    </source>
</evidence>
<reference evidence="1 2" key="1">
    <citation type="journal article" date="2016" name="Nat. Commun.">
        <title>Thousands of microbial genomes shed light on interconnected biogeochemical processes in an aquifer system.</title>
        <authorList>
            <person name="Anantharaman K."/>
            <person name="Brown C.T."/>
            <person name="Hug L.A."/>
            <person name="Sharon I."/>
            <person name="Castelle C.J."/>
            <person name="Probst A.J."/>
            <person name="Thomas B.C."/>
            <person name="Singh A."/>
            <person name="Wilkins M.J."/>
            <person name="Karaoz U."/>
            <person name="Brodie E.L."/>
            <person name="Williams K.H."/>
            <person name="Hubbard S.S."/>
            <person name="Banfield J.F."/>
        </authorList>
    </citation>
    <scope>NUCLEOTIDE SEQUENCE [LARGE SCALE GENOMIC DNA]</scope>
</reference>
<gene>
    <name evidence="1" type="ORF">A3G33_06130</name>
</gene>
<protein>
    <submittedName>
        <fullName evidence="1">Uncharacterized protein</fullName>
    </submittedName>
</protein>